<keyword evidence="5" id="KW-1185">Reference proteome</keyword>
<dbReference type="PANTHER" id="PTHR22255">
    <property type="entry name" value="LP06548P"/>
    <property type="match status" value="1"/>
</dbReference>
<keyword evidence="1" id="KW-0732">Signal</keyword>
<evidence type="ECO:0000259" key="2">
    <source>
        <dbReference type="Pfam" id="PF23069"/>
    </source>
</evidence>
<protein>
    <submittedName>
        <fullName evidence="6">CUB domain-containing protein</fullName>
    </submittedName>
</protein>
<evidence type="ECO:0000313" key="6">
    <source>
        <dbReference type="WBParaSite" id="HCON_00041980-00001"/>
    </source>
</evidence>
<reference evidence="6" key="1">
    <citation type="submission" date="2020-12" db="UniProtKB">
        <authorList>
            <consortium name="WormBaseParasite"/>
        </authorList>
    </citation>
    <scope>IDENTIFICATION</scope>
    <source>
        <strain evidence="6">MHco3</strain>
    </source>
</reference>
<dbReference type="WBParaSite" id="HCON_00041980-00001">
    <property type="protein sequence ID" value="HCON_00041980-00001"/>
    <property type="gene ID" value="HCON_00041980"/>
</dbReference>
<organism evidence="5 6">
    <name type="scientific">Haemonchus contortus</name>
    <name type="common">Barber pole worm</name>
    <dbReference type="NCBI Taxonomy" id="6289"/>
    <lineage>
        <taxon>Eukaryota</taxon>
        <taxon>Metazoa</taxon>
        <taxon>Ecdysozoa</taxon>
        <taxon>Nematoda</taxon>
        <taxon>Chromadorea</taxon>
        <taxon>Rhabditida</taxon>
        <taxon>Rhabditina</taxon>
        <taxon>Rhabditomorpha</taxon>
        <taxon>Strongyloidea</taxon>
        <taxon>Trichostrongylidae</taxon>
        <taxon>Haemonchus</taxon>
    </lineage>
</organism>
<dbReference type="AlphaFoldDB" id="A0A7I4Y299"/>
<feature type="domain" description="DUF7042" evidence="2">
    <location>
        <begin position="123"/>
        <end position="243"/>
    </location>
</feature>
<feature type="domain" description="DUF7044" evidence="4">
    <location>
        <begin position="23"/>
        <end position="103"/>
    </location>
</feature>
<accession>A0A7I4Y299</accession>
<evidence type="ECO:0000259" key="4">
    <source>
        <dbReference type="Pfam" id="PF23071"/>
    </source>
</evidence>
<proteinExistence type="predicted"/>
<dbReference type="Pfam" id="PF23069">
    <property type="entry name" value="DUF7042"/>
    <property type="match status" value="1"/>
</dbReference>
<dbReference type="InterPro" id="IPR055472">
    <property type="entry name" value="DUF7044"/>
</dbReference>
<feature type="chain" id="PRO_5029502498" evidence="1">
    <location>
        <begin position="22"/>
        <end position="513"/>
    </location>
</feature>
<dbReference type="InterPro" id="IPR055470">
    <property type="entry name" value="DUF7042"/>
</dbReference>
<evidence type="ECO:0000313" key="5">
    <source>
        <dbReference type="Proteomes" id="UP000025227"/>
    </source>
</evidence>
<sequence>MYSAIVVFFYSIQSIIGYVEGAACTLPWPGVWIKADREFNITQHSLGPLGSCRSKNNDQYLLSSNTERGECFRCLIVFPVHENVLQYKTTQCIFDSSMTLDRCRHHFSGDTTMHTLFRKEATAIQCPIEAPLNFTYHTSAGTCSSRISSITRCAEWTRLSFRYQACPENPTKEASVSEVECIASWQSLGHTFFAARVGNRRGESYRCFIVDQSGTSGRIGISADASCQELTHIGAATTTLNYKQDHEIHPLCDFPDYMHAMGRGRHRQTWESIVTGRRNVVQDGSWVSSYKLRNDTVWTCLESRRHEHFTAVRTHVRRGCQTGYQCVQFYRMSQYLVQVNFGQISLNEYEDCSEMVVDTRDTLVVQGAQEECPLRGRYTSAACQHPLLFLGCNKPDEIQIATECNPVWKDADLYSCAAHYELDGDHYLIVKDELSGQYQCLKIHPSDNITLKMYDHVSCDPQSTAAALPSLVVNISHTERCESSFLAGFLHYSRGSTMNIPTIALLLTNLLIT</sequence>
<evidence type="ECO:0000259" key="3">
    <source>
        <dbReference type="Pfam" id="PF23070"/>
    </source>
</evidence>
<dbReference type="OMA" id="MECIGSW"/>
<dbReference type="InterPro" id="IPR055471">
    <property type="entry name" value="DUF7043"/>
</dbReference>
<dbReference type="OrthoDB" id="9979716at2759"/>
<feature type="domain" description="DUF7043" evidence="3">
    <location>
        <begin position="250"/>
        <end position="355"/>
    </location>
</feature>
<evidence type="ECO:0000256" key="1">
    <source>
        <dbReference type="SAM" id="SignalP"/>
    </source>
</evidence>
<feature type="signal peptide" evidence="1">
    <location>
        <begin position="1"/>
        <end position="21"/>
    </location>
</feature>
<dbReference type="PANTHER" id="PTHR22255:SF9">
    <property type="entry name" value="LP06548P"/>
    <property type="match status" value="1"/>
</dbReference>
<dbReference type="Pfam" id="PF23071">
    <property type="entry name" value="DUF7044"/>
    <property type="match status" value="1"/>
</dbReference>
<name>A0A7I4Y299_HAECO</name>
<dbReference type="Pfam" id="PF23070">
    <property type="entry name" value="DUF7043"/>
    <property type="match status" value="1"/>
</dbReference>
<dbReference type="Proteomes" id="UP000025227">
    <property type="component" value="Unplaced"/>
</dbReference>